<sequence length="118" mass="13277">MRPSESSQPEGCQTKAMTRRYRFRWPFTLKGLRNVDAYRAPTLRNEQPSSENNHSTTRAATYGWPSPRAAAIEGPGSPGTETPNEVMQPCSLTFIPLGVQRASLGTTRLSKDRKRLRR</sequence>
<comment type="caution">
    <text evidence="1">The sequence shown here is derived from an EMBL/GenBank/DDBJ whole genome shotgun (WGS) entry which is preliminary data.</text>
</comment>
<name>A0ACC1PL50_9PEZI</name>
<keyword evidence="2" id="KW-1185">Reference proteome</keyword>
<accession>A0ACC1PL50</accession>
<evidence type="ECO:0000313" key="2">
    <source>
        <dbReference type="Proteomes" id="UP001143856"/>
    </source>
</evidence>
<dbReference type="Proteomes" id="UP001143856">
    <property type="component" value="Unassembled WGS sequence"/>
</dbReference>
<dbReference type="EMBL" id="JAPDGR010000209">
    <property type="protein sequence ID" value="KAJ2993587.1"/>
    <property type="molecule type" value="Genomic_DNA"/>
</dbReference>
<protein>
    <submittedName>
        <fullName evidence="1">Uncharacterized protein</fullName>
    </submittedName>
</protein>
<evidence type="ECO:0000313" key="1">
    <source>
        <dbReference type="EMBL" id="KAJ2993587.1"/>
    </source>
</evidence>
<proteinExistence type="predicted"/>
<reference evidence="1" key="1">
    <citation type="submission" date="2022-10" db="EMBL/GenBank/DDBJ databases">
        <title>Genome Sequence of Xylaria curta.</title>
        <authorList>
            <person name="Buettner E."/>
        </authorList>
    </citation>
    <scope>NUCLEOTIDE SEQUENCE</scope>
    <source>
        <strain evidence="1">Babe10</strain>
    </source>
</reference>
<organism evidence="1 2">
    <name type="scientific">Xylaria curta</name>
    <dbReference type="NCBI Taxonomy" id="42375"/>
    <lineage>
        <taxon>Eukaryota</taxon>
        <taxon>Fungi</taxon>
        <taxon>Dikarya</taxon>
        <taxon>Ascomycota</taxon>
        <taxon>Pezizomycotina</taxon>
        <taxon>Sordariomycetes</taxon>
        <taxon>Xylariomycetidae</taxon>
        <taxon>Xylariales</taxon>
        <taxon>Xylariaceae</taxon>
        <taxon>Xylaria</taxon>
    </lineage>
</organism>
<gene>
    <name evidence="1" type="ORF">NUW58_g1796</name>
</gene>